<feature type="transmembrane region" description="Helical" evidence="6">
    <location>
        <begin position="164"/>
        <end position="185"/>
    </location>
</feature>
<evidence type="ECO:0000256" key="2">
    <source>
        <dbReference type="ARBA" id="ARBA00022475"/>
    </source>
</evidence>
<dbReference type="OrthoDB" id="9794512at2"/>
<gene>
    <name evidence="7" type="primary">gldF</name>
    <name evidence="7" type="ORF">AAE02nite_23250</name>
</gene>
<evidence type="ECO:0000256" key="5">
    <source>
        <dbReference type="ARBA" id="ARBA00023136"/>
    </source>
</evidence>
<dbReference type="Pfam" id="PF12679">
    <property type="entry name" value="ABC2_membrane_2"/>
    <property type="match status" value="1"/>
</dbReference>
<keyword evidence="8" id="KW-1185">Reference proteome</keyword>
<organism evidence="7 8">
    <name type="scientific">Adhaeribacter aerolatus</name>
    <dbReference type="NCBI Taxonomy" id="670289"/>
    <lineage>
        <taxon>Bacteria</taxon>
        <taxon>Pseudomonadati</taxon>
        <taxon>Bacteroidota</taxon>
        <taxon>Cytophagia</taxon>
        <taxon>Cytophagales</taxon>
        <taxon>Hymenobacteraceae</taxon>
        <taxon>Adhaeribacter</taxon>
    </lineage>
</organism>
<evidence type="ECO:0000256" key="4">
    <source>
        <dbReference type="ARBA" id="ARBA00022989"/>
    </source>
</evidence>
<dbReference type="RefSeq" id="WP_146897923.1">
    <property type="nucleotide sequence ID" value="NZ_BJYS01000016.1"/>
</dbReference>
<reference evidence="7 8" key="1">
    <citation type="submission" date="2019-07" db="EMBL/GenBank/DDBJ databases">
        <title>Whole genome shotgun sequence of Adhaeribacter aerolatus NBRC 106133.</title>
        <authorList>
            <person name="Hosoyama A."/>
            <person name="Uohara A."/>
            <person name="Ohji S."/>
            <person name="Ichikawa N."/>
        </authorList>
    </citation>
    <scope>NUCLEOTIDE SEQUENCE [LARGE SCALE GENOMIC DNA]</scope>
    <source>
        <strain evidence="7 8">NBRC 106133</strain>
    </source>
</reference>
<dbReference type="AlphaFoldDB" id="A0A512AY67"/>
<evidence type="ECO:0000256" key="1">
    <source>
        <dbReference type="ARBA" id="ARBA00004651"/>
    </source>
</evidence>
<evidence type="ECO:0000313" key="7">
    <source>
        <dbReference type="EMBL" id="GEO04661.1"/>
    </source>
</evidence>
<dbReference type="PANTHER" id="PTHR30294">
    <property type="entry name" value="MEMBRANE COMPONENT OF ABC TRANSPORTER YHHJ-RELATED"/>
    <property type="match status" value="1"/>
</dbReference>
<comment type="subcellular location">
    <subcellularLocation>
        <location evidence="1">Cell membrane</location>
        <topology evidence="1">Multi-pass membrane protein</topology>
    </subcellularLocation>
</comment>
<feature type="transmembrane region" description="Helical" evidence="6">
    <location>
        <begin position="138"/>
        <end position="157"/>
    </location>
</feature>
<dbReference type="PANTHER" id="PTHR30294:SF29">
    <property type="entry name" value="MULTIDRUG ABC TRANSPORTER PERMEASE YBHS-RELATED"/>
    <property type="match status" value="1"/>
</dbReference>
<evidence type="ECO:0000313" key="8">
    <source>
        <dbReference type="Proteomes" id="UP000321532"/>
    </source>
</evidence>
<evidence type="ECO:0000256" key="3">
    <source>
        <dbReference type="ARBA" id="ARBA00022692"/>
    </source>
</evidence>
<keyword evidence="5 6" id="KW-0472">Membrane</keyword>
<feature type="transmembrane region" description="Helical" evidence="6">
    <location>
        <begin position="12"/>
        <end position="35"/>
    </location>
</feature>
<evidence type="ECO:0000256" key="6">
    <source>
        <dbReference type="SAM" id="Phobius"/>
    </source>
</evidence>
<dbReference type="NCBIfam" id="TIGR03518">
    <property type="entry name" value="ABC_perm_GldF"/>
    <property type="match status" value="1"/>
</dbReference>
<keyword evidence="2" id="KW-1003">Cell membrane</keyword>
<accession>A0A512AY67</accession>
<keyword evidence="4 6" id="KW-1133">Transmembrane helix</keyword>
<dbReference type="InterPro" id="IPR051449">
    <property type="entry name" value="ABC-2_transporter_component"/>
</dbReference>
<dbReference type="Proteomes" id="UP000321532">
    <property type="component" value="Unassembled WGS sequence"/>
</dbReference>
<feature type="transmembrane region" description="Helical" evidence="6">
    <location>
        <begin position="94"/>
        <end position="118"/>
    </location>
</feature>
<name>A0A512AY67_9BACT</name>
<feature type="transmembrane region" description="Helical" evidence="6">
    <location>
        <begin position="55"/>
        <end position="73"/>
    </location>
</feature>
<keyword evidence="3 6" id="KW-0812">Transmembrane</keyword>
<dbReference type="EMBL" id="BJYS01000016">
    <property type="protein sequence ID" value="GEO04661.1"/>
    <property type="molecule type" value="Genomic_DNA"/>
</dbReference>
<protein>
    <submittedName>
        <fullName evidence="7">Gliding motility-associated ABC transporter permease subunit GldF</fullName>
    </submittedName>
</protein>
<dbReference type="InterPro" id="IPR019860">
    <property type="entry name" value="Motility-assoc_ABC_perm_GldF"/>
</dbReference>
<comment type="caution">
    <text evidence="7">The sequence shown here is derived from an EMBL/GenBank/DDBJ whole genome shotgun (WGS) entry which is preliminary data.</text>
</comment>
<sequence>MFAILQKEINSFLNSIIAYIVIGVFLVAIGLFMWVFPETSVLEYGYADMQTLFSMAPWVFLFLIPAVTMRSFSEEKKAGTLELLLTKPITDMQLILGKYFACLFLVLLALVPTLLYYYSVYSLGNPVGNIDSAAVTGSYIGLIFLAAIFTAIGVFSSAITENQIVSFILAVFLCFLVYIGFDYIASVQMGGDTEYIISYLGIDFHYNALSKGLIDSRDILYFLSVILLLLLGTKLVLESRKW</sequence>
<feature type="transmembrane region" description="Helical" evidence="6">
    <location>
        <begin position="219"/>
        <end position="237"/>
    </location>
</feature>
<dbReference type="GO" id="GO:0005886">
    <property type="term" value="C:plasma membrane"/>
    <property type="evidence" value="ECO:0007669"/>
    <property type="project" value="UniProtKB-SubCell"/>
</dbReference>
<proteinExistence type="predicted"/>